<gene>
    <name evidence="4" type="ORF">CIT26_03510</name>
</gene>
<keyword evidence="5" id="KW-1185">Reference proteome</keyword>
<dbReference type="InterPro" id="IPR002821">
    <property type="entry name" value="Hydantoinase_A"/>
</dbReference>
<dbReference type="OrthoDB" id="9759608at2"/>
<accession>A0A271LU87</accession>
<dbReference type="Pfam" id="PF01968">
    <property type="entry name" value="Hydantoinase_A"/>
    <property type="match status" value="1"/>
</dbReference>
<dbReference type="RefSeq" id="WP_095491265.1">
    <property type="nucleotide sequence ID" value="NZ_NPKJ01000015.1"/>
</dbReference>
<comment type="caution">
    <text evidence="4">The sequence shown here is derived from an EMBL/GenBank/DDBJ whole genome shotgun (WGS) entry which is preliminary data.</text>
</comment>
<dbReference type="GO" id="GO:0017168">
    <property type="term" value="F:5-oxoprolinase (ATP-hydrolyzing) activity"/>
    <property type="evidence" value="ECO:0007669"/>
    <property type="project" value="TreeGrafter"/>
</dbReference>
<dbReference type="EMBL" id="NPKJ01000015">
    <property type="protein sequence ID" value="PAQ11741.1"/>
    <property type="molecule type" value="Genomic_DNA"/>
</dbReference>
<name>A0A271LU87_9HYPH</name>
<dbReference type="AlphaFoldDB" id="A0A271LU87"/>
<evidence type="ECO:0000313" key="4">
    <source>
        <dbReference type="EMBL" id="PAQ11741.1"/>
    </source>
</evidence>
<evidence type="ECO:0000259" key="3">
    <source>
        <dbReference type="Pfam" id="PF19278"/>
    </source>
</evidence>
<organism evidence="4 5">
    <name type="scientific">Mesorhizobium temperatum</name>
    <dbReference type="NCBI Taxonomy" id="241416"/>
    <lineage>
        <taxon>Bacteria</taxon>
        <taxon>Pseudomonadati</taxon>
        <taxon>Pseudomonadota</taxon>
        <taxon>Alphaproteobacteria</taxon>
        <taxon>Hyphomicrobiales</taxon>
        <taxon>Phyllobacteriaceae</taxon>
        <taxon>Mesorhizobium</taxon>
    </lineage>
</organism>
<feature type="domain" description="Hydantoinase A/oxoprolinase" evidence="1">
    <location>
        <begin position="212"/>
        <end position="500"/>
    </location>
</feature>
<dbReference type="GO" id="GO:0005829">
    <property type="term" value="C:cytosol"/>
    <property type="evidence" value="ECO:0007669"/>
    <property type="project" value="TreeGrafter"/>
</dbReference>
<proteinExistence type="predicted"/>
<dbReference type="InterPro" id="IPR043129">
    <property type="entry name" value="ATPase_NBD"/>
</dbReference>
<reference evidence="4 5" key="1">
    <citation type="submission" date="2017-08" db="EMBL/GenBank/DDBJ databases">
        <title>Mesorhizobium wenxinae sp. nov., a novel rhizobial species isolated from root nodules of chickpea (Cicer arietinum L.).</title>
        <authorList>
            <person name="Zhang J."/>
        </authorList>
    </citation>
    <scope>NUCLEOTIDE SEQUENCE [LARGE SCALE GENOMIC DNA]</scope>
    <source>
        <strain evidence="4 5">SDW018</strain>
    </source>
</reference>
<dbReference type="InterPro" id="IPR045079">
    <property type="entry name" value="Oxoprolinase-like"/>
</dbReference>
<evidence type="ECO:0000259" key="1">
    <source>
        <dbReference type="Pfam" id="PF01968"/>
    </source>
</evidence>
<protein>
    <submittedName>
        <fullName evidence="4">Hydantoinase</fullName>
    </submittedName>
</protein>
<evidence type="ECO:0000259" key="2">
    <source>
        <dbReference type="Pfam" id="PF05378"/>
    </source>
</evidence>
<dbReference type="InterPro" id="IPR049517">
    <property type="entry name" value="ACX-like_C"/>
</dbReference>
<dbReference type="InterPro" id="IPR008040">
    <property type="entry name" value="Hydant_A_N"/>
</dbReference>
<dbReference type="GO" id="GO:0006749">
    <property type="term" value="P:glutathione metabolic process"/>
    <property type="evidence" value="ECO:0007669"/>
    <property type="project" value="TreeGrafter"/>
</dbReference>
<dbReference type="Proteomes" id="UP000216442">
    <property type="component" value="Unassembled WGS sequence"/>
</dbReference>
<sequence>MEENFSAQTLDSSGSVVAGIDVGGTFTDLLLIDGRDGGRVHIAKTPTTIDNQAFGVVSALSATGFPIRGIDLIVHGTTTTTNAVLERRLAKTGMITTRGFRDVIELGRRTRPQAYGMTGSFVPIIPRNLRLEVSERVEASGAVRIPLDEAEIRAAISQLIEAGCESLVIHFLHSYANPAHERRAAEIAAELWPNGYITSGHALLSEAREFERGVTASVNASVQPILERYVERLRKELGSKGYARDFLIMNGNGGMISARFVTRESAKTVMSGPASGVIAAAYTGKRAGFENLVTYDMGGTSTDVALIRNAEPAVSNEIEIEYAMPIHVPMVAVHTVGAGGGSIARVDAAGLIQIGPESAGANPGPICYGRGGNEPTITDANLVLGRLAPKKLLAVENPVTVEHVTGIFEDRIGGLTGLSGVEAAGAVLRLGNMKMAGAIRMVSVSRGHDPRDFALFAFGGAGPLHATALARELGLPKVLVPARPGITNALGCVVADLRHDFVNTVNQPVAGLDETQLHAILERHRNEGEALIGKEAVKPETIRVTHSADMQFVGQTHIINVPLPSSSVMRAVLQQLFEKAYFARFKVELPEIRANLVNLNTSVTGVRPAIDLSRLIDPAGRARTLDEARREIRPVWYGGRWHDTPVYIREKLPLDAVIAGPAILEQMDATTVLEPGDRARSDADGNIIIDIGIEWVSGA</sequence>
<evidence type="ECO:0000313" key="5">
    <source>
        <dbReference type="Proteomes" id="UP000216442"/>
    </source>
</evidence>
<feature type="domain" description="Acetophenone carboxylase-like C-terminal" evidence="3">
    <location>
        <begin position="533"/>
        <end position="682"/>
    </location>
</feature>
<feature type="domain" description="Hydantoinase/oxoprolinase N-terminal" evidence="2">
    <location>
        <begin position="19"/>
        <end position="190"/>
    </location>
</feature>
<dbReference type="PANTHER" id="PTHR11365">
    <property type="entry name" value="5-OXOPROLINASE RELATED"/>
    <property type="match status" value="1"/>
</dbReference>
<dbReference type="SUPFAM" id="SSF53067">
    <property type="entry name" value="Actin-like ATPase domain"/>
    <property type="match status" value="1"/>
</dbReference>
<dbReference type="PANTHER" id="PTHR11365:SF23">
    <property type="entry name" value="HYPOTHETICAL 5-OXOPROLINASE (EUROFUNG)-RELATED"/>
    <property type="match status" value="1"/>
</dbReference>
<dbReference type="Pfam" id="PF19278">
    <property type="entry name" value="Hydant_A_C"/>
    <property type="match status" value="1"/>
</dbReference>
<dbReference type="Pfam" id="PF05378">
    <property type="entry name" value="Hydant_A_N"/>
    <property type="match status" value="1"/>
</dbReference>